<accession>E1SP60</accession>
<organism evidence="3 4">
    <name type="scientific">Ferrimonas balearica (strain DSM 9799 / CCM 4581 / KCTC 23876 / PAT)</name>
    <dbReference type="NCBI Taxonomy" id="550540"/>
    <lineage>
        <taxon>Bacteria</taxon>
        <taxon>Pseudomonadati</taxon>
        <taxon>Pseudomonadota</taxon>
        <taxon>Gammaproteobacteria</taxon>
        <taxon>Alteromonadales</taxon>
        <taxon>Ferrimonadaceae</taxon>
        <taxon>Ferrimonas</taxon>
    </lineage>
</organism>
<dbReference type="GeneID" id="67184025"/>
<gene>
    <name evidence="3" type="ordered locus">Fbal_1481</name>
</gene>
<dbReference type="AlphaFoldDB" id="E1SP60"/>
<proteinExistence type="predicted"/>
<sequence length="610" mass="64711">MKVIKWLLLGLLTVVVVLTLYLAFFFDLNSFKGPIADKVKQATGRELVIGGDIGWSVYPTLGLELAQVQLGNLPGEQLPPLLSVEQASVGVALLPLLKRELQVEELAVSGVHLELVTLADGRSSLTGLGGEGAAKPSEAAPATDSSAAAPKRWVLGHLAVNDLTIHNDNRAAGADQTLAIKQLELARIEPERAAPLRLQVEVGDGDLAVSTQAEAMLTVSADFSRFQIDDWRQQLEAKGSAIGAQPLALSLAWDADLNLAEQQFVVTNLEFKLADFILNGEAQANLAGVRPAFQLTAKGNALNLDPWLPADIADKGTDKSEPAPESAPAPQEEPDLSAMKLLDLDADLHLGALKARGIEAEDLALKLRLNAGVLTLENASGKAFGGQLTAKASLDGTATPARYSFDQRIEHLSIQPMLKALADTDLLAGTGEFSLKGKGQGLTGKALNNLTATGALALEDGAVYGVNVAQMIREAEAKLKGDFKAEVAEQKTDFSNFHTQLVIEDGTLGTPGLKIASPLLRIEGDGKVAIEPQTLDYQLVVALVGSLEGQGGKGLDELKEIPIPLSISGPITNLSYGLDTDALLKGKLDQEKDKLEEKLKDKLFERLGNF</sequence>
<protein>
    <submittedName>
        <fullName evidence="3">AsmA family protein</fullName>
    </submittedName>
</protein>
<feature type="compositionally biased region" description="Low complexity" evidence="1">
    <location>
        <begin position="136"/>
        <end position="148"/>
    </location>
</feature>
<dbReference type="PANTHER" id="PTHR30441">
    <property type="entry name" value="DUF748 DOMAIN-CONTAINING PROTEIN"/>
    <property type="match status" value="1"/>
</dbReference>
<dbReference type="PANTHER" id="PTHR30441:SF4">
    <property type="entry name" value="PROTEIN ASMA"/>
    <property type="match status" value="1"/>
</dbReference>
<evidence type="ECO:0000313" key="4">
    <source>
        <dbReference type="Proteomes" id="UP000006683"/>
    </source>
</evidence>
<feature type="domain" description="AsmA" evidence="2">
    <location>
        <begin position="201"/>
        <end position="508"/>
    </location>
</feature>
<dbReference type="RefSeq" id="WP_013344991.1">
    <property type="nucleotide sequence ID" value="NC_014541.1"/>
</dbReference>
<feature type="region of interest" description="Disordered" evidence="1">
    <location>
        <begin position="311"/>
        <end position="334"/>
    </location>
</feature>
<dbReference type="STRING" id="550540.Fbal_1481"/>
<evidence type="ECO:0000313" key="3">
    <source>
        <dbReference type="EMBL" id="ADN75685.1"/>
    </source>
</evidence>
<dbReference type="Proteomes" id="UP000006683">
    <property type="component" value="Chromosome"/>
</dbReference>
<dbReference type="HOGENOM" id="CLU_012870_0_1_6"/>
<feature type="region of interest" description="Disordered" evidence="1">
    <location>
        <begin position="129"/>
        <end position="148"/>
    </location>
</feature>
<dbReference type="GO" id="GO:0005886">
    <property type="term" value="C:plasma membrane"/>
    <property type="evidence" value="ECO:0007669"/>
    <property type="project" value="TreeGrafter"/>
</dbReference>
<feature type="compositionally biased region" description="Basic and acidic residues" evidence="1">
    <location>
        <begin position="312"/>
        <end position="322"/>
    </location>
</feature>
<name>E1SP60_FERBD</name>
<reference evidence="3 4" key="1">
    <citation type="journal article" date="2010" name="Stand. Genomic Sci.">
        <title>Complete genome sequence of Ferrimonas balearica type strain (PAT).</title>
        <authorList>
            <person name="Nolan M."/>
            <person name="Sikorski J."/>
            <person name="Davenport K."/>
            <person name="Lucas S."/>
            <person name="Glavina Del Rio T."/>
            <person name="Tice H."/>
            <person name="Cheng J."/>
            <person name="Goodwin L."/>
            <person name="Pitluck S."/>
            <person name="Liolios K."/>
            <person name="Ivanova N."/>
            <person name="Mavromatis K."/>
            <person name="Ovchinnikova G."/>
            <person name="Pati A."/>
            <person name="Chen A."/>
            <person name="Palaniappan K."/>
            <person name="Land M."/>
            <person name="Hauser L."/>
            <person name="Chang Y."/>
            <person name="Jeffries C."/>
            <person name="Tapia R."/>
            <person name="Brettin T."/>
            <person name="Detter J."/>
            <person name="Han C."/>
            <person name="Yasawong M."/>
            <person name="Rohde M."/>
            <person name="Tindall B."/>
            <person name="Goker M."/>
            <person name="Woyke T."/>
            <person name="Bristow J."/>
            <person name="Eisen J."/>
            <person name="Markowitz V."/>
            <person name="Hugenholtz P."/>
            <person name="Kyrpides N."/>
            <person name="Klenk H."/>
            <person name="Lapidus A."/>
        </authorList>
    </citation>
    <scope>NUCLEOTIDE SEQUENCE [LARGE SCALE GENOMIC DNA]</scope>
    <source>
        <strain evidence="4">DSM 9799 / CCM 4581 / KCTC 23876 / PAT</strain>
    </source>
</reference>
<feature type="compositionally biased region" description="Low complexity" evidence="1">
    <location>
        <begin position="323"/>
        <end position="334"/>
    </location>
</feature>
<feature type="domain" description="AsmA" evidence="2">
    <location>
        <begin position="2"/>
        <end position="173"/>
    </location>
</feature>
<evidence type="ECO:0000256" key="1">
    <source>
        <dbReference type="SAM" id="MobiDB-lite"/>
    </source>
</evidence>
<dbReference type="InterPro" id="IPR052894">
    <property type="entry name" value="AsmA-related"/>
</dbReference>
<keyword evidence="4" id="KW-1185">Reference proteome</keyword>
<evidence type="ECO:0000259" key="2">
    <source>
        <dbReference type="Pfam" id="PF05170"/>
    </source>
</evidence>
<dbReference type="eggNOG" id="COG2982">
    <property type="taxonomic scope" value="Bacteria"/>
</dbReference>
<dbReference type="InterPro" id="IPR007844">
    <property type="entry name" value="AsmA"/>
</dbReference>
<dbReference type="Pfam" id="PF05170">
    <property type="entry name" value="AsmA"/>
    <property type="match status" value="2"/>
</dbReference>
<dbReference type="EMBL" id="CP002209">
    <property type="protein sequence ID" value="ADN75685.1"/>
    <property type="molecule type" value="Genomic_DNA"/>
</dbReference>
<dbReference type="KEGG" id="fbl:Fbal_1481"/>
<dbReference type="GO" id="GO:0090313">
    <property type="term" value="P:regulation of protein targeting to membrane"/>
    <property type="evidence" value="ECO:0007669"/>
    <property type="project" value="TreeGrafter"/>
</dbReference>
<dbReference type="OrthoDB" id="9766390at2"/>